<dbReference type="PROSITE" id="PS50088">
    <property type="entry name" value="ANK_REPEAT"/>
    <property type="match status" value="2"/>
</dbReference>
<sequence>MRVFCSTCKECEASTDPASFDVTLTCSKCSGPCVQPSVFECAQYGLVDELKYLLEENAETSSPVDINMRDAHNATLLHWASLNNRLLVMMYLLDVPGIDVNALGGDLKSTPIYWASHRNNIYAVALLLEHDADPAIADKNGINAFFVAVQSGHTILASYMIAMGSDVDTPSQDADKSTPLMWLCRYKFELDTMRMLIGLGANVHAVDGNGYTALHWAAARDVPLAAKHLIDLGIDLHAKTPKGETALDLSNRVAWDIEDASRGKRTAAAVGFLRKVYAYDQAYSTFPLSILKQHSQMTGFWTPWVVLGLGGYATHALDGPYVVAGVLAAVAVGYALYSVAGLGVNPGKRKNASLMLGVNVGSTFWIVFVFLSCMADRVPIGTILFEMAWVGGILGCLYVTTTRDPGMLRTTPDERRRNIRELVDMKSRSEVKLCTTCIQRRPLRSKHDAELNGCVARFDHFCPFVANAVGAANHTFFLGFLVCAVAGIGGFLGLAYDYLCDVVRDDVTYWDMATHLTHDYPVVISTCVLAIVHFTWIGYLLGANIYGVLFAWTTNECVLQGRVRVDPAAPMAHHSKYSRGIKQNVIDFFHLPIGHNRIDWAKVRFYNHADIQAYQDTTDAPHEE</sequence>
<feature type="transmembrane region" description="Helical" evidence="8">
    <location>
        <begin position="321"/>
        <end position="340"/>
    </location>
</feature>
<feature type="domain" description="Palmitoyltransferase DHHC" evidence="9">
    <location>
        <begin position="430"/>
        <end position="556"/>
    </location>
</feature>
<dbReference type="SUPFAM" id="SSF48403">
    <property type="entry name" value="Ankyrin repeat"/>
    <property type="match status" value="1"/>
</dbReference>
<evidence type="ECO:0000256" key="4">
    <source>
        <dbReference type="ARBA" id="ARBA00022989"/>
    </source>
</evidence>
<comment type="catalytic activity">
    <reaction evidence="8">
        <text>L-cysteinyl-[protein] + hexadecanoyl-CoA = S-hexadecanoyl-L-cysteinyl-[protein] + CoA</text>
        <dbReference type="Rhea" id="RHEA:36683"/>
        <dbReference type="Rhea" id="RHEA-COMP:10131"/>
        <dbReference type="Rhea" id="RHEA-COMP:11032"/>
        <dbReference type="ChEBI" id="CHEBI:29950"/>
        <dbReference type="ChEBI" id="CHEBI:57287"/>
        <dbReference type="ChEBI" id="CHEBI:57379"/>
        <dbReference type="ChEBI" id="CHEBI:74151"/>
        <dbReference type="EC" id="2.3.1.225"/>
    </reaction>
</comment>
<keyword evidence="5 7" id="KW-0040">ANK repeat</keyword>
<dbReference type="Pfam" id="PF01529">
    <property type="entry name" value="DHHC"/>
    <property type="match status" value="1"/>
</dbReference>
<dbReference type="InterPro" id="IPR036770">
    <property type="entry name" value="Ankyrin_rpt-contain_sf"/>
</dbReference>
<evidence type="ECO:0000313" key="10">
    <source>
        <dbReference type="EMBL" id="ETV88023.1"/>
    </source>
</evidence>
<dbReference type="OrthoDB" id="6781668at2759"/>
<evidence type="ECO:0000256" key="1">
    <source>
        <dbReference type="ARBA" id="ARBA00004141"/>
    </source>
</evidence>
<dbReference type="EC" id="2.3.1.225" evidence="8"/>
<dbReference type="Pfam" id="PF12796">
    <property type="entry name" value="Ank_2"/>
    <property type="match status" value="1"/>
</dbReference>
<dbReference type="PANTHER" id="PTHR24161:SF85">
    <property type="entry name" value="PALMITOYLTRANSFERASE HIP14"/>
    <property type="match status" value="1"/>
</dbReference>
<accession>W4HA89</accession>
<evidence type="ECO:0000256" key="2">
    <source>
        <dbReference type="ARBA" id="ARBA00022692"/>
    </source>
</evidence>
<dbReference type="PROSITE" id="PS50216">
    <property type="entry name" value="DHHC"/>
    <property type="match status" value="1"/>
</dbReference>
<gene>
    <name evidence="10" type="ORF">H257_01408</name>
</gene>
<dbReference type="InterPro" id="IPR002110">
    <property type="entry name" value="Ankyrin_rpt"/>
</dbReference>
<protein>
    <recommendedName>
        <fullName evidence="8">Palmitoyltransferase</fullName>
        <ecNumber evidence="8">2.3.1.225</ecNumber>
    </recommendedName>
</protein>
<dbReference type="GO" id="GO:0016020">
    <property type="term" value="C:membrane"/>
    <property type="evidence" value="ECO:0007669"/>
    <property type="project" value="UniProtKB-SubCell"/>
</dbReference>
<organism evidence="10">
    <name type="scientific">Aphanomyces astaci</name>
    <name type="common">Crayfish plague agent</name>
    <dbReference type="NCBI Taxonomy" id="112090"/>
    <lineage>
        <taxon>Eukaryota</taxon>
        <taxon>Sar</taxon>
        <taxon>Stramenopiles</taxon>
        <taxon>Oomycota</taxon>
        <taxon>Saprolegniomycetes</taxon>
        <taxon>Saprolegniales</taxon>
        <taxon>Verrucalvaceae</taxon>
        <taxon>Aphanomyces</taxon>
    </lineage>
</organism>
<feature type="repeat" description="ANK" evidence="7">
    <location>
        <begin position="209"/>
        <end position="241"/>
    </location>
</feature>
<dbReference type="Pfam" id="PF00023">
    <property type="entry name" value="Ank"/>
    <property type="match status" value="1"/>
</dbReference>
<dbReference type="GeneID" id="20803404"/>
<feature type="transmembrane region" description="Helical" evidence="8">
    <location>
        <begin position="298"/>
        <end position="315"/>
    </location>
</feature>
<dbReference type="SMART" id="SM00248">
    <property type="entry name" value="ANK"/>
    <property type="match status" value="5"/>
</dbReference>
<evidence type="ECO:0000256" key="6">
    <source>
        <dbReference type="ARBA" id="ARBA00023136"/>
    </source>
</evidence>
<comment type="domain">
    <text evidence="8">The DHHC domain is required for palmitoyltransferase activity.</text>
</comment>
<dbReference type="InterPro" id="IPR001594">
    <property type="entry name" value="Palmitoyltrfase_DHHC"/>
</dbReference>
<evidence type="ECO:0000256" key="8">
    <source>
        <dbReference type="RuleBase" id="RU079119"/>
    </source>
</evidence>
<feature type="transmembrane region" description="Helical" evidence="8">
    <location>
        <begin position="520"/>
        <end position="541"/>
    </location>
</feature>
<dbReference type="PANTHER" id="PTHR24161">
    <property type="entry name" value="ANK_REP_REGION DOMAIN-CONTAINING PROTEIN-RELATED"/>
    <property type="match status" value="1"/>
</dbReference>
<dbReference type="AlphaFoldDB" id="W4HA89"/>
<reference evidence="10" key="1">
    <citation type="submission" date="2013-12" db="EMBL/GenBank/DDBJ databases">
        <title>The Genome Sequence of Aphanomyces astaci APO3.</title>
        <authorList>
            <consortium name="The Broad Institute Genomics Platform"/>
            <person name="Russ C."/>
            <person name="Tyler B."/>
            <person name="van West P."/>
            <person name="Dieguez-Uribeondo J."/>
            <person name="Young S.K."/>
            <person name="Zeng Q."/>
            <person name="Gargeya S."/>
            <person name="Fitzgerald M."/>
            <person name="Abouelleil A."/>
            <person name="Alvarado L."/>
            <person name="Chapman S.B."/>
            <person name="Gainer-Dewar J."/>
            <person name="Goldberg J."/>
            <person name="Griggs A."/>
            <person name="Gujja S."/>
            <person name="Hansen M."/>
            <person name="Howarth C."/>
            <person name="Imamovic A."/>
            <person name="Ireland A."/>
            <person name="Larimer J."/>
            <person name="McCowan C."/>
            <person name="Murphy C."/>
            <person name="Pearson M."/>
            <person name="Poon T.W."/>
            <person name="Priest M."/>
            <person name="Roberts A."/>
            <person name="Saif S."/>
            <person name="Shea T."/>
            <person name="Sykes S."/>
            <person name="Wortman J."/>
            <person name="Nusbaum C."/>
            <person name="Birren B."/>
        </authorList>
    </citation>
    <scope>NUCLEOTIDE SEQUENCE [LARGE SCALE GENOMIC DNA]</scope>
    <source>
        <strain evidence="10">APO3</strain>
    </source>
</reference>
<feature type="transmembrane region" description="Helical" evidence="8">
    <location>
        <begin position="378"/>
        <end position="399"/>
    </location>
</feature>
<keyword evidence="6 8" id="KW-0472">Membrane</keyword>
<keyword evidence="4 8" id="KW-1133">Transmembrane helix</keyword>
<evidence type="ECO:0000259" key="9">
    <source>
        <dbReference type="Pfam" id="PF01529"/>
    </source>
</evidence>
<dbReference type="VEuPathDB" id="FungiDB:H257_01408"/>
<dbReference type="GO" id="GO:0019706">
    <property type="term" value="F:protein-cysteine S-palmitoyltransferase activity"/>
    <property type="evidence" value="ECO:0007669"/>
    <property type="project" value="UniProtKB-EC"/>
</dbReference>
<comment type="similarity">
    <text evidence="8">Belongs to the DHHC palmitoyltransferase family.</text>
</comment>
<dbReference type="Gene3D" id="1.25.40.20">
    <property type="entry name" value="Ankyrin repeat-containing domain"/>
    <property type="match status" value="1"/>
</dbReference>
<feature type="transmembrane region" description="Helical" evidence="8">
    <location>
        <begin position="352"/>
        <end position="372"/>
    </location>
</feature>
<keyword evidence="8" id="KW-0012">Acyltransferase</keyword>
<comment type="subcellular location">
    <subcellularLocation>
        <location evidence="1">Membrane</location>
        <topology evidence="1">Multi-pass membrane protein</topology>
    </subcellularLocation>
</comment>
<keyword evidence="3" id="KW-0677">Repeat</keyword>
<keyword evidence="2 8" id="KW-0812">Transmembrane</keyword>
<feature type="transmembrane region" description="Helical" evidence="8">
    <location>
        <begin position="476"/>
        <end position="496"/>
    </location>
</feature>
<dbReference type="RefSeq" id="XP_009822886.1">
    <property type="nucleotide sequence ID" value="XM_009824584.1"/>
</dbReference>
<evidence type="ECO:0000256" key="7">
    <source>
        <dbReference type="PROSITE-ProRule" id="PRU00023"/>
    </source>
</evidence>
<feature type="repeat" description="ANK" evidence="7">
    <location>
        <begin position="107"/>
        <end position="139"/>
    </location>
</feature>
<dbReference type="EMBL" id="KI913115">
    <property type="protein sequence ID" value="ETV88023.1"/>
    <property type="molecule type" value="Genomic_DNA"/>
</dbReference>
<name>W4HA89_APHAT</name>
<keyword evidence="8" id="KW-0808">Transferase</keyword>
<evidence type="ECO:0000256" key="5">
    <source>
        <dbReference type="ARBA" id="ARBA00023043"/>
    </source>
</evidence>
<evidence type="ECO:0000256" key="3">
    <source>
        <dbReference type="ARBA" id="ARBA00022737"/>
    </source>
</evidence>
<proteinExistence type="inferred from homology"/>